<evidence type="ECO:0000256" key="5">
    <source>
        <dbReference type="ARBA" id="ARBA00021008"/>
    </source>
</evidence>
<keyword evidence="13" id="KW-0520">NAD</keyword>
<dbReference type="PANTHER" id="PTHR46552:SF1">
    <property type="entry name" value="NADH-UBIQUINONE OXIDOREDUCTASE CHAIN 2"/>
    <property type="match status" value="1"/>
</dbReference>
<evidence type="ECO:0000256" key="19">
    <source>
        <dbReference type="SAM" id="Phobius"/>
    </source>
</evidence>
<evidence type="ECO:0000256" key="8">
    <source>
        <dbReference type="ARBA" id="ARBA00022692"/>
    </source>
</evidence>
<evidence type="ECO:0000256" key="15">
    <source>
        <dbReference type="ARBA" id="ARBA00023128"/>
    </source>
</evidence>
<evidence type="ECO:0000256" key="2">
    <source>
        <dbReference type="ARBA" id="ARBA00004448"/>
    </source>
</evidence>
<evidence type="ECO:0000256" key="13">
    <source>
        <dbReference type="ARBA" id="ARBA00023027"/>
    </source>
</evidence>
<feature type="transmembrane region" description="Helical" evidence="19">
    <location>
        <begin position="12"/>
        <end position="29"/>
    </location>
</feature>
<feature type="transmembrane region" description="Helical" evidence="19">
    <location>
        <begin position="64"/>
        <end position="81"/>
    </location>
</feature>
<sequence>MKILSKNNFSNSMFFLAMLILSGVIIVLVSKYWLVMWLGLELNLLGFILILEKSNEEFFKIMKYFIIQSVASIVISMSFFLKNCVEGGLMFSLSMAMIFALFLKLAVAPFHFWIVSLVKKMKSMNLFLILGLQKLAPMFIFSKISIFFKTNSMFWGMSALLGSILGLFSSSMNMILLFSSISHSPWMMMLMLSNSPNFWFIYFLVYLLNLSMVLFFSQENKYKLLMFLSLLSMGGLPPLLGFYVKWVAIFCNFASLTIILLLLSSIMNMYMYIRISIKSLLNLKNMNKKIMESKSFLPMFFFTPIMFFL</sequence>
<protein>
    <recommendedName>
        <fullName evidence="5">NADH-ubiquinone oxidoreductase chain 2</fullName>
        <ecNumber evidence="4">7.1.1.2</ecNumber>
    </recommendedName>
    <alternativeName>
        <fullName evidence="17">NADH dehydrogenase subunit 2</fullName>
    </alternativeName>
</protein>
<geneLocation type="mitochondrion" evidence="21"/>
<feature type="transmembrane region" description="Helical" evidence="19">
    <location>
        <begin position="152"/>
        <end position="168"/>
    </location>
</feature>
<comment type="similarity">
    <text evidence="3">Belongs to the complex I subunit 2 family.</text>
</comment>
<feature type="transmembrane region" description="Helical" evidence="19">
    <location>
        <begin position="35"/>
        <end position="52"/>
    </location>
</feature>
<dbReference type="EC" id="7.1.1.2" evidence="4"/>
<feature type="domain" description="NADH:quinone oxidoreductase/Mrp antiporter transmembrane" evidence="20">
    <location>
        <begin position="31"/>
        <end position="215"/>
    </location>
</feature>
<keyword evidence="16 19" id="KW-0472">Membrane</keyword>
<organism evidence="21">
    <name type="scientific">Cordylochernes scorpioides</name>
    <dbReference type="NCBI Taxonomy" id="51811"/>
    <lineage>
        <taxon>Eukaryota</taxon>
        <taxon>Metazoa</taxon>
        <taxon>Ecdysozoa</taxon>
        <taxon>Arthropoda</taxon>
        <taxon>Chelicerata</taxon>
        <taxon>Arachnida</taxon>
        <taxon>Pseudoscorpiones</taxon>
        <taxon>Cheliferoidea</taxon>
        <taxon>Chernetidae</taxon>
        <taxon>Cordylochernes</taxon>
    </lineage>
</organism>
<evidence type="ECO:0000256" key="10">
    <source>
        <dbReference type="ARBA" id="ARBA00022967"/>
    </source>
</evidence>
<keyword evidence="9" id="KW-0999">Mitochondrion inner membrane</keyword>
<keyword evidence="12 19" id="KW-1133">Transmembrane helix</keyword>
<dbReference type="InterPro" id="IPR050175">
    <property type="entry name" value="Complex_I_Subunit_2"/>
</dbReference>
<evidence type="ECO:0000256" key="6">
    <source>
        <dbReference type="ARBA" id="ARBA00022448"/>
    </source>
</evidence>
<evidence type="ECO:0000256" key="18">
    <source>
        <dbReference type="ARBA" id="ARBA00049551"/>
    </source>
</evidence>
<keyword evidence="8 19" id="KW-0812">Transmembrane</keyword>
<dbReference type="Pfam" id="PF00361">
    <property type="entry name" value="Proton_antipo_M"/>
    <property type="match status" value="1"/>
</dbReference>
<feature type="transmembrane region" description="Helical" evidence="19">
    <location>
        <begin position="224"/>
        <end position="240"/>
    </location>
</feature>
<gene>
    <name evidence="21" type="primary">ND2</name>
</gene>
<dbReference type="AlphaFoldDB" id="H9MFJ6"/>
<evidence type="ECO:0000256" key="4">
    <source>
        <dbReference type="ARBA" id="ARBA00012944"/>
    </source>
</evidence>
<evidence type="ECO:0000256" key="12">
    <source>
        <dbReference type="ARBA" id="ARBA00022989"/>
    </source>
</evidence>
<comment type="function">
    <text evidence="1">Core subunit of the mitochondrial membrane respiratory chain NADH dehydrogenase (Complex I) that is believed to belong to the minimal assembly required for catalysis. Complex I functions in the transfer of electrons from NADH to the respiratory chain. The immediate electron acceptor for the enzyme is believed to be ubiquinone.</text>
</comment>
<reference evidence="21" key="1">
    <citation type="journal article" date="2012" name="Glob Change Biol Bioenergy">
        <title>Degrees of disruption: projected temperature increase has catastrophic consequences for reproduction in a tropical ectotherm.</title>
        <authorList>
            <person name="Zeh J.A."/>
            <person name="Bonilla M.M."/>
            <person name="Su E.J."/>
            <person name="Padua M.V."/>
            <person name="Anderson R.V."/>
            <person name="Kaur D."/>
            <person name="Yang D.S."/>
            <person name="Zeh D.W."/>
        </authorList>
    </citation>
    <scope>NUCLEOTIDE SEQUENCE</scope>
    <source>
        <strain evidence="21">CASC1F21</strain>
    </source>
</reference>
<evidence type="ECO:0000256" key="3">
    <source>
        <dbReference type="ARBA" id="ARBA00007012"/>
    </source>
</evidence>
<evidence type="ECO:0000256" key="1">
    <source>
        <dbReference type="ARBA" id="ARBA00003257"/>
    </source>
</evidence>
<feature type="transmembrane region" description="Helical" evidence="19">
    <location>
        <begin position="93"/>
        <end position="114"/>
    </location>
</feature>
<accession>H9MFJ6</accession>
<comment type="catalytic activity">
    <reaction evidence="18">
        <text>a ubiquinone + NADH + 5 H(+)(in) = a ubiquinol + NAD(+) + 4 H(+)(out)</text>
        <dbReference type="Rhea" id="RHEA:29091"/>
        <dbReference type="Rhea" id="RHEA-COMP:9565"/>
        <dbReference type="Rhea" id="RHEA-COMP:9566"/>
        <dbReference type="ChEBI" id="CHEBI:15378"/>
        <dbReference type="ChEBI" id="CHEBI:16389"/>
        <dbReference type="ChEBI" id="CHEBI:17976"/>
        <dbReference type="ChEBI" id="CHEBI:57540"/>
        <dbReference type="ChEBI" id="CHEBI:57945"/>
        <dbReference type="EC" id="7.1.1.2"/>
    </reaction>
</comment>
<dbReference type="EMBL" id="JQ341375">
    <property type="protein sequence ID" value="AEX55765.1"/>
    <property type="molecule type" value="Genomic_DNA"/>
</dbReference>
<keyword evidence="15 21" id="KW-0496">Mitochondrion</keyword>
<name>H9MFJ6_9ARAC</name>
<dbReference type="GO" id="GO:0008137">
    <property type="term" value="F:NADH dehydrogenase (ubiquinone) activity"/>
    <property type="evidence" value="ECO:0007669"/>
    <property type="project" value="UniProtKB-EC"/>
</dbReference>
<keyword evidence="6" id="KW-0813">Transport</keyword>
<evidence type="ECO:0000256" key="9">
    <source>
        <dbReference type="ARBA" id="ARBA00022792"/>
    </source>
</evidence>
<dbReference type="GO" id="GO:0005743">
    <property type="term" value="C:mitochondrial inner membrane"/>
    <property type="evidence" value="ECO:0007669"/>
    <property type="project" value="UniProtKB-SubCell"/>
</dbReference>
<dbReference type="InterPro" id="IPR001750">
    <property type="entry name" value="ND/Mrp_TM"/>
</dbReference>
<dbReference type="PANTHER" id="PTHR46552">
    <property type="entry name" value="NADH-UBIQUINONE OXIDOREDUCTASE CHAIN 2"/>
    <property type="match status" value="1"/>
</dbReference>
<proteinExistence type="inferred from homology"/>
<comment type="subcellular location">
    <subcellularLocation>
        <location evidence="2">Mitochondrion inner membrane</location>
        <topology evidence="2">Multi-pass membrane protein</topology>
    </subcellularLocation>
</comment>
<evidence type="ECO:0000259" key="20">
    <source>
        <dbReference type="Pfam" id="PF00361"/>
    </source>
</evidence>
<evidence type="ECO:0000256" key="16">
    <source>
        <dbReference type="ARBA" id="ARBA00023136"/>
    </source>
</evidence>
<dbReference type="GO" id="GO:0006120">
    <property type="term" value="P:mitochondrial electron transport, NADH to ubiquinone"/>
    <property type="evidence" value="ECO:0007669"/>
    <property type="project" value="TreeGrafter"/>
</dbReference>
<keyword evidence="11" id="KW-0249">Electron transport</keyword>
<feature type="transmembrane region" description="Helical" evidence="19">
    <location>
        <begin position="199"/>
        <end position="217"/>
    </location>
</feature>
<feature type="transmembrane region" description="Helical" evidence="19">
    <location>
        <begin position="246"/>
        <end position="270"/>
    </location>
</feature>
<keyword evidence="7" id="KW-0679">Respiratory chain</keyword>
<evidence type="ECO:0000256" key="7">
    <source>
        <dbReference type="ARBA" id="ARBA00022660"/>
    </source>
</evidence>
<evidence type="ECO:0000256" key="11">
    <source>
        <dbReference type="ARBA" id="ARBA00022982"/>
    </source>
</evidence>
<evidence type="ECO:0000313" key="21">
    <source>
        <dbReference type="EMBL" id="AEX55765.1"/>
    </source>
</evidence>
<keyword evidence="10" id="KW-1278">Translocase</keyword>
<keyword evidence="14" id="KW-0830">Ubiquinone</keyword>
<evidence type="ECO:0000256" key="17">
    <source>
        <dbReference type="ARBA" id="ARBA00031028"/>
    </source>
</evidence>
<evidence type="ECO:0000256" key="14">
    <source>
        <dbReference type="ARBA" id="ARBA00023075"/>
    </source>
</evidence>